<organism evidence="6 7">
    <name type="scientific">Planoprotostelium fungivorum</name>
    <dbReference type="NCBI Taxonomy" id="1890364"/>
    <lineage>
        <taxon>Eukaryota</taxon>
        <taxon>Amoebozoa</taxon>
        <taxon>Evosea</taxon>
        <taxon>Variosea</taxon>
        <taxon>Cavosteliida</taxon>
        <taxon>Cavosteliaceae</taxon>
        <taxon>Planoprotostelium</taxon>
    </lineage>
</organism>
<accession>A0A2P6NKB3</accession>
<gene>
    <name evidence="6" type="ORF">PROFUN_08085</name>
</gene>
<feature type="compositionally biased region" description="Acidic residues" evidence="4">
    <location>
        <begin position="394"/>
        <end position="405"/>
    </location>
</feature>
<sequence length="1946" mass="220466">MFSFRTINSNTKVSNATTDLRLQKEAKEAANTAAYEKGLDFQRKKKWTEALDAFQKLLSEPLLKDIDEDEPLSLGDPSVMLKYLTLKNIGTIQEHRNNTEEALEYYLNAARIDDSDPSLWYHIGLQARESGNYSLARQSLERTLMIQPRHWLAFDQLIEVLYIIEDYVQMALQLDPNYSRGKKIISALEDQTLDITQDDVLAGKRSFDEISDTGISKKAIESRQKRRKTLEQVETETSIRTEHRNLGDLTWAQLAALLCKAYSDRTSTNDSRLPLHAPLEIEIKHRRRLTGDTIDLVSPAETPKGPTTTSQTTTPMEIVEPTSTLEGTEEAKKKEEGKEDSAAPPKARKGAKGKQPVNKRTSGRLRVTSDPSSESPVEAFLNHMIHFTFIEDETEANKSEDEESEETKGPHDVDRPTIPPLLEHKQVGKFMTEMSTLRVGVVWWTERFLEQFFSQNSGKYRWPLHFIKKIIELSNHLSHSVKHKKAPRYYLDVAEMLGDTNRWELSRSHVDQLMEAVASGPLDIEGEIEVDQPNSKDREGVRRFYARLYWMKAKAEKARNEPEEARYYLNQCRMILTGEAKLPETEGGNDAAVVWTFVRPGEKSPTKPSTTSLPEMSQNLSITLCHVDKPELRTISVPSIDSLLRPLEQSEEREEVKKLIAEAKWNKIIFLLGDQSKTIRIKLCSPNRQVQTDALQTVVALQRAYSALNNPIAAFEMADLILYGLWNVLSSEPRLNIDGEGQRPTASLILDQLHIIRLTVEEKNEDGLFTHTLKSNTCTSILKTLTQWINRSLTANSKKAADPSTSKYCMLFYLLLNRPEVCEIDGFKRQAKREERNYNYLFTTHKYLGAVQLCPKSQDYLRFIVQEMERIRNYAEENESDENEEENGNDMEELNAAGLNRELCQCYYCLFRIRDTTANEAHCPKESLANIQAKDATGKTKDPTLEMFKSNPLMLSYLLTFVTKHVDRLYKKVVEKISPIFDQPPDHLLYARSAVLQYIETGIFPENISKLPPPADADTSFDFVYPKIYNRNSLASKSSDTPTDLFKTSQNLLTGLFMEPNRSETWYQLGLTYRYIWDALLDSDTPENPVGSILEIENNNALPNSKVTPAQVKEMTDAFFKKANLSFNRAVELDDTKTEASLESSMLAYSHLRFLRADFNQQQLERKNNGATRDELHRAAIEWLKDYRVKVMDVVTNFMKLEKKSKPSDPSSWICPTFRGKCLEKLNRIDKGADLVNNNLRALRFYQRASQKEDEQAGGKTNEAEPHYRLHSKRLELLQDSAYDVELLSREEDLFNKNKDWNGMSGDQKRRELITDCILSLEQCQRLQRDYAHKHSYKLCLYYKKKGDVMKAVDEMEKLFHKKTGSGLSKVEGESTLDRGGKLRYYVERYLKLFVKLLEETENSQRLHEIAVKVKPDLKRYLSLYEPFLRTLRKEINTLMKFEAGERNVDKMSSLLRLAHLAYNEVRPTGKSKIGSVVDTPDNREATKNMLCDAYRMEKPDAKGEDLLMEAITYAEAKFKRPPGKRAKVSETPVAPTTIPPAAPAAPAAKPKSALATHNIMDDNIEIAYSKAIEDGKINGAIICATNTSGSFSYNLATGRRTLLSGEKKAQALDDILTLASATKIVTSIAALQCVEDGLLSLDGDLSKFAPELVNRQVLTGFTEDGAPVLQSSDRPITLEMLLTHSSGLTYDFMSPLIMKWRGQSDPLTQEGHVKRSVEDAFSYPLVFQPGTSWSYGPSLDWAGRIVKRATGKTLTKHLQSRVFGPLGITDASFYPVQPDHLSPRLVDLNPDDPDCVGRAVLGGGGDHVKRNKGDFGGHGLLMTAPDYLKILHSLLANDSKLLKPSTVDDLFRHHLSPDATIGHREALLGPLGPFIRIGVDPETPCGFSMGGLITFKDVEGWKNGLCGVGAVQASLKPFDGQAVASLKQTFRKDIYRKYNEWKERQ</sequence>
<dbReference type="InterPro" id="IPR011990">
    <property type="entry name" value="TPR-like_helical_dom_sf"/>
</dbReference>
<protein>
    <submittedName>
        <fullName evidence="6">Putative transesterase (LovD)</fullName>
    </submittedName>
</protein>
<keyword evidence="3" id="KW-0802">TPR repeat</keyword>
<dbReference type="SUPFAM" id="SSF48452">
    <property type="entry name" value="TPR-like"/>
    <property type="match status" value="1"/>
</dbReference>
<dbReference type="STRING" id="1890364.A0A2P6NKB3"/>
<evidence type="ECO:0000256" key="3">
    <source>
        <dbReference type="PROSITE-ProRule" id="PRU00339"/>
    </source>
</evidence>
<feature type="repeat" description="TPR" evidence="3">
    <location>
        <begin position="117"/>
        <end position="150"/>
    </location>
</feature>
<feature type="region of interest" description="Disordered" evidence="4">
    <location>
        <begin position="292"/>
        <end position="375"/>
    </location>
</feature>
<proteinExistence type="predicted"/>
<feature type="region of interest" description="Disordered" evidence="4">
    <location>
        <begin position="1523"/>
        <end position="1549"/>
    </location>
</feature>
<dbReference type="PANTHER" id="PTHR15502">
    <property type="entry name" value="CALCINEURIN-BINDING PROTEIN CABIN 1-RELATED"/>
    <property type="match status" value="1"/>
</dbReference>
<name>A0A2P6NKB3_9EUKA</name>
<dbReference type="InterPro" id="IPR001466">
    <property type="entry name" value="Beta-lactam-related"/>
</dbReference>
<dbReference type="Gene3D" id="1.25.40.10">
    <property type="entry name" value="Tetratricopeptide repeat domain"/>
    <property type="match status" value="1"/>
</dbReference>
<dbReference type="GO" id="GO:0006325">
    <property type="term" value="P:chromatin organization"/>
    <property type="evidence" value="ECO:0007669"/>
    <property type="project" value="InterPro"/>
</dbReference>
<dbReference type="InterPro" id="IPR019734">
    <property type="entry name" value="TPR_rpt"/>
</dbReference>
<dbReference type="Pfam" id="PF00144">
    <property type="entry name" value="Beta-lactamase"/>
    <property type="match status" value="1"/>
</dbReference>
<evidence type="ECO:0000259" key="5">
    <source>
        <dbReference type="Pfam" id="PF00144"/>
    </source>
</evidence>
<dbReference type="GO" id="GO:0031491">
    <property type="term" value="F:nucleosome binding"/>
    <property type="evidence" value="ECO:0007669"/>
    <property type="project" value="TreeGrafter"/>
</dbReference>
<dbReference type="Gene3D" id="3.40.710.10">
    <property type="entry name" value="DD-peptidase/beta-lactamase superfamily"/>
    <property type="match status" value="1"/>
</dbReference>
<feature type="domain" description="Beta-lactamase-related" evidence="5">
    <location>
        <begin position="1609"/>
        <end position="1857"/>
    </location>
</feature>
<dbReference type="OrthoDB" id="77564at2759"/>
<dbReference type="SUPFAM" id="SSF56601">
    <property type="entry name" value="beta-lactamase/transpeptidase-like"/>
    <property type="match status" value="1"/>
</dbReference>
<dbReference type="PANTHER" id="PTHR15502:SF7">
    <property type="entry name" value="CALCINEURIN-BINDING PROTEIN CABIN-1"/>
    <property type="match status" value="1"/>
</dbReference>
<evidence type="ECO:0000313" key="7">
    <source>
        <dbReference type="Proteomes" id="UP000241769"/>
    </source>
</evidence>
<evidence type="ECO:0000313" key="6">
    <source>
        <dbReference type="EMBL" id="PRP84405.1"/>
    </source>
</evidence>
<keyword evidence="7" id="KW-1185">Reference proteome</keyword>
<dbReference type="SMART" id="SM00028">
    <property type="entry name" value="TPR"/>
    <property type="match status" value="2"/>
</dbReference>
<dbReference type="PROSITE" id="PS50005">
    <property type="entry name" value="TPR"/>
    <property type="match status" value="1"/>
</dbReference>
<dbReference type="EMBL" id="MDYQ01000063">
    <property type="protein sequence ID" value="PRP84405.1"/>
    <property type="molecule type" value="Genomic_DNA"/>
</dbReference>
<comment type="caution">
    <text evidence="6">The sequence shown here is derived from an EMBL/GenBank/DDBJ whole genome shotgun (WGS) entry which is preliminary data.</text>
</comment>
<dbReference type="InterPro" id="IPR033053">
    <property type="entry name" value="Hir3/CABIN1"/>
</dbReference>
<evidence type="ECO:0000256" key="4">
    <source>
        <dbReference type="SAM" id="MobiDB-lite"/>
    </source>
</evidence>
<feature type="compositionally biased region" description="Basic and acidic residues" evidence="4">
    <location>
        <begin position="329"/>
        <end position="341"/>
    </location>
</feature>
<feature type="compositionally biased region" description="Basic and acidic residues" evidence="4">
    <location>
        <begin position="406"/>
        <end position="415"/>
    </location>
</feature>
<reference evidence="6 7" key="1">
    <citation type="journal article" date="2018" name="Genome Biol. Evol.">
        <title>Multiple Roots of Fruiting Body Formation in Amoebozoa.</title>
        <authorList>
            <person name="Hillmann F."/>
            <person name="Forbes G."/>
            <person name="Novohradska S."/>
            <person name="Ferling I."/>
            <person name="Riege K."/>
            <person name="Groth M."/>
            <person name="Westermann M."/>
            <person name="Marz M."/>
            <person name="Spaller T."/>
            <person name="Winckler T."/>
            <person name="Schaap P."/>
            <person name="Glockner G."/>
        </authorList>
    </citation>
    <scope>NUCLEOTIDE SEQUENCE [LARGE SCALE GENOMIC DNA]</scope>
    <source>
        <strain evidence="6 7">Jena</strain>
    </source>
</reference>
<comment type="subcellular location">
    <subcellularLocation>
        <location evidence="1">Nucleus</location>
    </subcellularLocation>
</comment>
<feature type="region of interest" description="Disordered" evidence="4">
    <location>
        <begin position="394"/>
        <end position="419"/>
    </location>
</feature>
<feature type="compositionally biased region" description="Low complexity" evidence="4">
    <location>
        <begin position="302"/>
        <end position="315"/>
    </location>
</feature>
<dbReference type="InParanoid" id="A0A2P6NKB3"/>
<keyword evidence="2" id="KW-0539">Nucleus</keyword>
<dbReference type="InterPro" id="IPR012338">
    <property type="entry name" value="Beta-lactam/transpept-like"/>
</dbReference>
<dbReference type="Proteomes" id="UP000241769">
    <property type="component" value="Unassembled WGS sequence"/>
</dbReference>
<dbReference type="FunCoup" id="A0A2P6NKB3">
    <property type="interactions" value="28"/>
</dbReference>
<evidence type="ECO:0000256" key="1">
    <source>
        <dbReference type="ARBA" id="ARBA00004123"/>
    </source>
</evidence>
<evidence type="ECO:0000256" key="2">
    <source>
        <dbReference type="ARBA" id="ARBA00023242"/>
    </source>
</evidence>
<dbReference type="GO" id="GO:0005634">
    <property type="term" value="C:nucleus"/>
    <property type="evidence" value="ECO:0007669"/>
    <property type="project" value="UniProtKB-SubCell"/>
</dbReference>